<feature type="non-terminal residue" evidence="3">
    <location>
        <position position="1"/>
    </location>
</feature>
<proteinExistence type="predicted"/>
<accession>A0A381WBQ6</accession>
<evidence type="ECO:0000259" key="2">
    <source>
        <dbReference type="Pfam" id="PF05378"/>
    </source>
</evidence>
<sequence>VKAPTSEDVTGGIIAALSALRAAPAGQGDVDSVMIGTTHFVNAIVQRRSLSPVGALRIGDPVSGSLMPFCDWPGDLAQIARGGVWSVGGGHEYDGRPILPLDEDAVREAAIQMRDQGLTAIAIASIFSPIDADHEQRAAFIISDEIPDAVITLSSDLGRIGLLERENVALLNAALSGLAIQTINAFEAALHQGGINAPLYITQNDGTVVEAATAIRFPVYSFASGATNSMRGAAYLSSIDDAIVVDVGGTTTDVGQLVSGFPRESNTVVEIGGVRTLFRMPELLSFGLGGGSHVCLDPLQVGPLSVGYQLIHDGLIFGGSQLTATDIAVAHGLLDLGNAELLRSINAGTQSAVLAECERLLEEAIDRVKTRAGDTPLIAVGGGAFLVPDQLRGVSDLHRVVHGDCANAVGAAIAQVSGEVDQIFRDLSRTEAIEQATRLATLRALEAGAAEDTLTTIETEDMPLSYLPGNSLRVRVRRVGDVTGS</sequence>
<dbReference type="GO" id="GO:0016787">
    <property type="term" value="F:hydrolase activity"/>
    <property type="evidence" value="ECO:0007669"/>
    <property type="project" value="InterPro"/>
</dbReference>
<feature type="domain" description="Hydantoinase A/oxoprolinase" evidence="1">
    <location>
        <begin position="165"/>
        <end position="335"/>
    </location>
</feature>
<dbReference type="InterPro" id="IPR008040">
    <property type="entry name" value="Hydant_A_N"/>
</dbReference>
<evidence type="ECO:0008006" key="4">
    <source>
        <dbReference type="Google" id="ProtNLM"/>
    </source>
</evidence>
<gene>
    <name evidence="3" type="ORF">METZ01_LOCUS102217</name>
</gene>
<evidence type="ECO:0000313" key="3">
    <source>
        <dbReference type="EMBL" id="SVA49363.1"/>
    </source>
</evidence>
<dbReference type="InterPro" id="IPR043129">
    <property type="entry name" value="ATPase_NBD"/>
</dbReference>
<dbReference type="PANTHER" id="PTHR11365:SF10">
    <property type="entry name" value="HYDANTOINASE_OXOPROLINASE"/>
    <property type="match status" value="1"/>
</dbReference>
<name>A0A381WBQ6_9ZZZZ</name>
<dbReference type="PANTHER" id="PTHR11365">
    <property type="entry name" value="5-OXOPROLINASE RELATED"/>
    <property type="match status" value="1"/>
</dbReference>
<evidence type="ECO:0000259" key="1">
    <source>
        <dbReference type="Pfam" id="PF01968"/>
    </source>
</evidence>
<feature type="domain" description="Hydantoinase/oxoprolinase N-terminal" evidence="2">
    <location>
        <begin position="1"/>
        <end position="145"/>
    </location>
</feature>
<protein>
    <recommendedName>
        <fullName evidence="4">Hydantoinase A/oxoprolinase domain-containing protein</fullName>
    </recommendedName>
</protein>
<dbReference type="InterPro" id="IPR002821">
    <property type="entry name" value="Hydantoinase_A"/>
</dbReference>
<dbReference type="EMBL" id="UINC01011157">
    <property type="protein sequence ID" value="SVA49363.1"/>
    <property type="molecule type" value="Genomic_DNA"/>
</dbReference>
<dbReference type="InterPro" id="IPR045079">
    <property type="entry name" value="Oxoprolinase-like"/>
</dbReference>
<dbReference type="Pfam" id="PF05378">
    <property type="entry name" value="Hydant_A_N"/>
    <property type="match status" value="1"/>
</dbReference>
<dbReference type="SUPFAM" id="SSF53067">
    <property type="entry name" value="Actin-like ATPase domain"/>
    <property type="match status" value="1"/>
</dbReference>
<reference evidence="3" key="1">
    <citation type="submission" date="2018-05" db="EMBL/GenBank/DDBJ databases">
        <authorList>
            <person name="Lanie J.A."/>
            <person name="Ng W.-L."/>
            <person name="Kazmierczak K.M."/>
            <person name="Andrzejewski T.M."/>
            <person name="Davidsen T.M."/>
            <person name="Wayne K.J."/>
            <person name="Tettelin H."/>
            <person name="Glass J.I."/>
            <person name="Rusch D."/>
            <person name="Podicherti R."/>
            <person name="Tsui H.-C.T."/>
            <person name="Winkler M.E."/>
        </authorList>
    </citation>
    <scope>NUCLEOTIDE SEQUENCE</scope>
</reference>
<dbReference type="AlphaFoldDB" id="A0A381WBQ6"/>
<dbReference type="Pfam" id="PF01968">
    <property type="entry name" value="Hydantoinase_A"/>
    <property type="match status" value="1"/>
</dbReference>
<organism evidence="3">
    <name type="scientific">marine metagenome</name>
    <dbReference type="NCBI Taxonomy" id="408172"/>
    <lineage>
        <taxon>unclassified sequences</taxon>
        <taxon>metagenomes</taxon>
        <taxon>ecological metagenomes</taxon>
    </lineage>
</organism>